<keyword evidence="2 4" id="KW-0012">Acyltransferase</keyword>
<dbReference type="GO" id="GO:0004314">
    <property type="term" value="F:[acyl-carrier-protein] S-malonyltransferase activity"/>
    <property type="evidence" value="ECO:0007669"/>
    <property type="project" value="UniProtKB-EC"/>
</dbReference>
<reference evidence="7 8" key="1">
    <citation type="submission" date="2016-10" db="EMBL/GenBank/DDBJ databases">
        <authorList>
            <person name="de Groot N.N."/>
        </authorList>
    </citation>
    <scope>NUCLEOTIDE SEQUENCE [LARGE SCALE GENOMIC DNA]</scope>
    <source>
        <strain evidence="7 8">CCM7597</strain>
    </source>
</reference>
<dbReference type="FunFam" id="3.30.70.250:FF:000001">
    <property type="entry name" value="Malonyl CoA-acyl carrier protein transacylase"/>
    <property type="match status" value="1"/>
</dbReference>
<dbReference type="PIRSF" id="PIRSF000446">
    <property type="entry name" value="Mct"/>
    <property type="match status" value="1"/>
</dbReference>
<comment type="catalytic activity">
    <reaction evidence="3 4">
        <text>holo-[ACP] + malonyl-CoA = malonyl-[ACP] + CoA</text>
        <dbReference type="Rhea" id="RHEA:41792"/>
        <dbReference type="Rhea" id="RHEA-COMP:9623"/>
        <dbReference type="Rhea" id="RHEA-COMP:9685"/>
        <dbReference type="ChEBI" id="CHEBI:57287"/>
        <dbReference type="ChEBI" id="CHEBI:57384"/>
        <dbReference type="ChEBI" id="CHEBI:64479"/>
        <dbReference type="ChEBI" id="CHEBI:78449"/>
        <dbReference type="EC" id="2.3.1.39"/>
    </reaction>
</comment>
<dbReference type="PANTHER" id="PTHR42681">
    <property type="entry name" value="MALONYL-COA-ACYL CARRIER PROTEIN TRANSACYLASE, MITOCHONDRIAL"/>
    <property type="match status" value="1"/>
</dbReference>
<dbReference type="EMBL" id="FNQR01000026">
    <property type="protein sequence ID" value="SEB19563.1"/>
    <property type="molecule type" value="Genomic_DNA"/>
</dbReference>
<dbReference type="AlphaFoldDB" id="A0A1H4HCL7"/>
<dbReference type="InterPro" id="IPR014043">
    <property type="entry name" value="Acyl_transferase_dom"/>
</dbReference>
<feature type="domain" description="Malonyl-CoA:ACP transacylase (MAT)" evidence="6">
    <location>
        <begin position="7"/>
        <end position="286"/>
    </location>
</feature>
<dbReference type="NCBIfam" id="TIGR00128">
    <property type="entry name" value="fabD"/>
    <property type="match status" value="1"/>
</dbReference>
<dbReference type="Pfam" id="PF00698">
    <property type="entry name" value="Acyl_transf_1"/>
    <property type="match status" value="1"/>
</dbReference>
<evidence type="ECO:0000256" key="2">
    <source>
        <dbReference type="ARBA" id="ARBA00023315"/>
    </source>
</evidence>
<evidence type="ECO:0000259" key="6">
    <source>
        <dbReference type="SMART" id="SM00827"/>
    </source>
</evidence>
<dbReference type="Gene3D" id="3.40.366.10">
    <property type="entry name" value="Malonyl-Coenzyme A Acyl Carrier Protein, domain 2"/>
    <property type="match status" value="1"/>
</dbReference>
<dbReference type="PANTHER" id="PTHR42681:SF1">
    <property type="entry name" value="MALONYL-COA-ACYL CARRIER PROTEIN TRANSACYLASE, MITOCHONDRIAL"/>
    <property type="match status" value="1"/>
</dbReference>
<dbReference type="GO" id="GO:0006633">
    <property type="term" value="P:fatty acid biosynthetic process"/>
    <property type="evidence" value="ECO:0007669"/>
    <property type="project" value="TreeGrafter"/>
</dbReference>
<evidence type="ECO:0000256" key="4">
    <source>
        <dbReference type="PIRNR" id="PIRNR000446"/>
    </source>
</evidence>
<sequence length="312" mass="34054">MKRVAFIFPGQGSQEVGMGKALFETYDEVKELFEQADDQLGVSLTKLMFEGPQEELTKTEHAQPALLVNSAAIVSLLKKEGIEPVMTAGHSLGEYSALVASGSLQPLEAAALVQKRGQLMEHAYPTGKGAMAAVLGLEQDAIQEVLDKIEGEIVDLANINCPGQIVISGSKEGVEKASDLLKDAGAKRVLPLNVSGPFHSRLMKPASEDFSKALQEAELSDAAIPVYANVTAEAVQDKEMIEELLVEQLYSPVRFQEILEKFVDQDIDAIVEVGHGKVLSGLVRKVKRRMKTFNIQDPETLQAFIDWYKEDS</sequence>
<evidence type="ECO:0000256" key="5">
    <source>
        <dbReference type="PIRSR" id="PIRSR000446-1"/>
    </source>
</evidence>
<dbReference type="InterPro" id="IPR001227">
    <property type="entry name" value="Ac_transferase_dom_sf"/>
</dbReference>
<accession>A0A1H4HCL7</accession>
<dbReference type="InterPro" id="IPR050858">
    <property type="entry name" value="Mal-CoA-ACP_Trans/PKS_FabD"/>
</dbReference>
<dbReference type="OrthoDB" id="9805460at2"/>
<evidence type="ECO:0000313" key="7">
    <source>
        <dbReference type="EMBL" id="SEB19563.1"/>
    </source>
</evidence>
<dbReference type="InterPro" id="IPR016036">
    <property type="entry name" value="Malonyl_transacylase_ACP-bd"/>
</dbReference>
<feature type="active site" evidence="5">
    <location>
        <position position="91"/>
    </location>
</feature>
<dbReference type="Gene3D" id="3.30.70.250">
    <property type="entry name" value="Malonyl-CoA ACP transacylase, ACP-binding"/>
    <property type="match status" value="1"/>
</dbReference>
<keyword evidence="8" id="KW-1185">Reference proteome</keyword>
<keyword evidence="1 4" id="KW-0808">Transferase</keyword>
<dbReference type="STRING" id="571932.SAMN05421743_12620"/>
<dbReference type="Proteomes" id="UP000198584">
    <property type="component" value="Unassembled WGS sequence"/>
</dbReference>
<comment type="similarity">
    <text evidence="4">Belongs to the fabD family.</text>
</comment>
<protein>
    <recommendedName>
        <fullName evidence="4">Malonyl CoA-acyl carrier protein transacylase</fullName>
        <ecNumber evidence="4">2.3.1.39</ecNumber>
    </recommendedName>
</protein>
<dbReference type="EC" id="2.3.1.39" evidence="4"/>
<evidence type="ECO:0000313" key="8">
    <source>
        <dbReference type="Proteomes" id="UP000198584"/>
    </source>
</evidence>
<dbReference type="RefSeq" id="WP_093046790.1">
    <property type="nucleotide sequence ID" value="NZ_FNQR01000026.1"/>
</dbReference>
<dbReference type="InterPro" id="IPR016035">
    <property type="entry name" value="Acyl_Trfase/lysoPLipase"/>
</dbReference>
<dbReference type="InterPro" id="IPR004410">
    <property type="entry name" value="Malonyl_CoA-ACP_transAc_FabD"/>
</dbReference>
<dbReference type="SUPFAM" id="SSF55048">
    <property type="entry name" value="Probable ACP-binding domain of malonyl-CoA ACP transacylase"/>
    <property type="match status" value="1"/>
</dbReference>
<dbReference type="SUPFAM" id="SSF52151">
    <property type="entry name" value="FabD/lysophospholipase-like"/>
    <property type="match status" value="1"/>
</dbReference>
<dbReference type="SMART" id="SM00827">
    <property type="entry name" value="PKS_AT"/>
    <property type="match status" value="1"/>
</dbReference>
<evidence type="ECO:0000256" key="1">
    <source>
        <dbReference type="ARBA" id="ARBA00022679"/>
    </source>
</evidence>
<organism evidence="7 8">
    <name type="scientific">Thalassobacillus cyri</name>
    <dbReference type="NCBI Taxonomy" id="571932"/>
    <lineage>
        <taxon>Bacteria</taxon>
        <taxon>Bacillati</taxon>
        <taxon>Bacillota</taxon>
        <taxon>Bacilli</taxon>
        <taxon>Bacillales</taxon>
        <taxon>Bacillaceae</taxon>
        <taxon>Thalassobacillus</taxon>
    </lineage>
</organism>
<dbReference type="GO" id="GO:0005829">
    <property type="term" value="C:cytosol"/>
    <property type="evidence" value="ECO:0007669"/>
    <property type="project" value="TreeGrafter"/>
</dbReference>
<feature type="active site" evidence="5">
    <location>
        <position position="199"/>
    </location>
</feature>
<name>A0A1H4HCL7_9BACI</name>
<dbReference type="InterPro" id="IPR024925">
    <property type="entry name" value="Malonyl_CoA-ACP_transAc"/>
</dbReference>
<proteinExistence type="inferred from homology"/>
<gene>
    <name evidence="7" type="ORF">SAMN05421743_12620</name>
</gene>
<evidence type="ECO:0000256" key="3">
    <source>
        <dbReference type="ARBA" id="ARBA00048462"/>
    </source>
</evidence>